<dbReference type="NCBIfam" id="TIGR00636">
    <property type="entry name" value="PduO_Nterm"/>
    <property type="match status" value="1"/>
</dbReference>
<evidence type="ECO:0000256" key="13">
    <source>
        <dbReference type="ARBA" id="ARBA00048692"/>
    </source>
</evidence>
<keyword evidence="7 14" id="KW-0547">Nucleotide-binding</keyword>
<dbReference type="InterPro" id="IPR029499">
    <property type="entry name" value="PduO-typ"/>
</dbReference>
<gene>
    <name evidence="17" type="ORF">CLPA_c22760</name>
    <name evidence="18" type="ORF">CP6013_00903</name>
</gene>
<dbReference type="UniPathway" id="UPA00148">
    <property type="reaction ID" value="UER00233"/>
</dbReference>
<dbReference type="RefSeq" id="WP_003441634.1">
    <property type="nucleotide sequence ID" value="NZ_ANZB01000002.1"/>
</dbReference>
<reference evidence="17 20" key="2">
    <citation type="journal article" date="2015" name="Genome Announc.">
        <title>Complete Genome Sequence of the Nitrogen-Fixing and Solvent-Producing Clostridium pasteurianum DSM 525.</title>
        <authorList>
            <person name="Poehlein A."/>
            <person name="Grosse-Honebrink A."/>
            <person name="Zhang Y."/>
            <person name="Minton N.P."/>
            <person name="Daniel R."/>
        </authorList>
    </citation>
    <scope>NUCLEOTIDE SEQUENCE [LARGE SCALE GENOMIC DNA]</scope>
    <source>
        <strain evidence="17">DSM 525</strain>
        <strain evidence="20">DSM 525 / ATCC 6013</strain>
    </source>
</reference>
<keyword evidence="5 14" id="KW-0169">Cobalamin biosynthesis</keyword>
<reference evidence="18 19" key="5">
    <citation type="journal article" name="Genome Announc.">
        <title>Improved Draft Genome Sequence of Clostridium pasteurianum Strain ATCC 6013 (DSM 525) Using a Hybrid Next-Generation Sequencing Approach.</title>
        <authorList>
            <person name="Pyne M.E."/>
            <person name="Utturkar S."/>
            <person name="Brown S.D."/>
            <person name="Moo-Young M."/>
            <person name="Chung D.A."/>
            <person name="Chou C.P."/>
        </authorList>
    </citation>
    <scope>NUCLEOTIDE SEQUENCE [LARGE SCALE GENOMIC DNA]</scope>
    <source>
        <strain evidence="18 19">ATCC 6013</strain>
    </source>
</reference>
<keyword evidence="6 14" id="KW-0808">Transferase</keyword>
<accession>O30452</accession>
<dbReference type="Gene3D" id="1.20.1200.10">
    <property type="entry name" value="Cobalamin adenosyltransferase-like"/>
    <property type="match status" value="1"/>
</dbReference>
<comment type="similarity">
    <text evidence="2 14">Belongs to the Cob(I)alamin adenosyltransferase family.</text>
</comment>
<evidence type="ECO:0000256" key="3">
    <source>
        <dbReference type="ARBA" id="ARBA00012454"/>
    </source>
</evidence>
<dbReference type="Proteomes" id="UP000028042">
    <property type="component" value="Unassembled WGS sequence"/>
</dbReference>
<comment type="catalytic activity">
    <reaction evidence="12 14">
        <text>2 cob(II)yrinate a,c diamide + reduced [electron-transfer flavoprotein] + 2 ATP = 2 adenosylcob(III)yrinate a,c-diamide + 2 triphosphate + oxidized [electron-transfer flavoprotein] + 3 H(+)</text>
        <dbReference type="Rhea" id="RHEA:11528"/>
        <dbReference type="Rhea" id="RHEA-COMP:10685"/>
        <dbReference type="Rhea" id="RHEA-COMP:10686"/>
        <dbReference type="ChEBI" id="CHEBI:15378"/>
        <dbReference type="ChEBI" id="CHEBI:18036"/>
        <dbReference type="ChEBI" id="CHEBI:30616"/>
        <dbReference type="ChEBI" id="CHEBI:57692"/>
        <dbReference type="ChEBI" id="CHEBI:58307"/>
        <dbReference type="ChEBI" id="CHEBI:58503"/>
        <dbReference type="ChEBI" id="CHEBI:58537"/>
        <dbReference type="EC" id="2.5.1.17"/>
    </reaction>
</comment>
<evidence type="ECO:0000256" key="7">
    <source>
        <dbReference type="ARBA" id="ARBA00022741"/>
    </source>
</evidence>
<evidence type="ECO:0000256" key="11">
    <source>
        <dbReference type="ARBA" id="ARBA00033354"/>
    </source>
</evidence>
<dbReference type="eggNOG" id="COG2096">
    <property type="taxonomic scope" value="Bacteria"/>
</dbReference>
<evidence type="ECO:0000313" key="18">
    <source>
        <dbReference type="EMBL" id="KRU11656.1"/>
    </source>
</evidence>
<dbReference type="GeneID" id="93074419"/>
<evidence type="ECO:0000256" key="12">
    <source>
        <dbReference type="ARBA" id="ARBA00048555"/>
    </source>
</evidence>
<dbReference type="Proteomes" id="UP000030905">
    <property type="component" value="Chromosome"/>
</dbReference>
<dbReference type="Pfam" id="PF01923">
    <property type="entry name" value="Cob_adeno_trans"/>
    <property type="match status" value="1"/>
</dbReference>
<dbReference type="SUPFAM" id="SSF89028">
    <property type="entry name" value="Cobalamin adenosyltransferase-like"/>
    <property type="match status" value="1"/>
</dbReference>
<dbReference type="EMBL" id="AF006034">
    <property type="protein sequence ID" value="AAC45649.1"/>
    <property type="molecule type" value="Genomic_DNA"/>
</dbReference>
<dbReference type="EMBL" id="JPGY02000001">
    <property type="protein sequence ID" value="KRU11656.1"/>
    <property type="molecule type" value="Genomic_DNA"/>
</dbReference>
<dbReference type="PANTHER" id="PTHR12213:SF0">
    <property type="entry name" value="CORRINOID ADENOSYLTRANSFERASE MMAB"/>
    <property type="match status" value="1"/>
</dbReference>
<reference evidence="18" key="3">
    <citation type="submission" date="2015-10" db="EMBL/GenBank/DDBJ databases">
        <title>Improved Draft Genome Sequence of Clostridium pasteurianum Strain ATCC 6013 (DSM 525) Using a Hybrid Next-Generation Sequencing Approach.</title>
        <authorList>
            <person name="Pyne M.E."/>
            <person name="Utturkar S.M."/>
            <person name="Brown S.D."/>
            <person name="Moo-Young M."/>
            <person name="Chung D.A."/>
            <person name="Chou P.C."/>
        </authorList>
    </citation>
    <scope>NUCLEOTIDE SEQUENCE</scope>
    <source>
        <strain evidence="18">ATCC 6013</strain>
    </source>
</reference>
<sequence>MSIYTRSGDKGETGLFGGSRINKDDLRVECYGCLDEANSFIGLAYSLIKSKDIKIILRNIQNKIFIAGAELASDEKGKAYLKDTISQGDIEELEKIIDRYTEIVGPQKSFVIPGDTISSASLHVSRTVVRRSERLMVALKSKLKVRKELYKYINRLSDVLFILARVEAETNRS</sequence>
<evidence type="ECO:0000256" key="5">
    <source>
        <dbReference type="ARBA" id="ARBA00022573"/>
    </source>
</evidence>
<dbReference type="PATRIC" id="fig|1262449.3.peg.714"/>
<dbReference type="GO" id="GO:0008817">
    <property type="term" value="F:corrinoid adenosyltransferase activity"/>
    <property type="evidence" value="ECO:0007669"/>
    <property type="project" value="UniProtKB-UniRule"/>
</dbReference>
<evidence type="ECO:0000256" key="2">
    <source>
        <dbReference type="ARBA" id="ARBA00007487"/>
    </source>
</evidence>
<protein>
    <recommendedName>
        <fullName evidence="4 14">Corrinoid adenosyltransferase</fullName>
        <ecNumber evidence="3 14">2.5.1.17</ecNumber>
    </recommendedName>
    <alternativeName>
        <fullName evidence="9 14">Cob(II)alamin adenosyltransferase</fullName>
    </alternativeName>
    <alternativeName>
        <fullName evidence="11 14">Cob(II)yrinic acid a,c-diamide adenosyltransferase</fullName>
    </alternativeName>
    <alternativeName>
        <fullName evidence="10 14">Cobinamide/cobalamin adenosyltransferase</fullName>
    </alternativeName>
</protein>
<evidence type="ECO:0000259" key="15">
    <source>
        <dbReference type="Pfam" id="PF01923"/>
    </source>
</evidence>
<dbReference type="InterPro" id="IPR036451">
    <property type="entry name" value="CblAdoTrfase-like_sf"/>
</dbReference>
<dbReference type="KEGG" id="cpat:CLPA_c22760"/>
<accession>A0A0H3J341</accession>
<evidence type="ECO:0000256" key="9">
    <source>
        <dbReference type="ARBA" id="ARBA00031529"/>
    </source>
</evidence>
<dbReference type="EC" id="2.5.1.17" evidence="3 14"/>
<organism evidence="16">
    <name type="scientific">Clostridium pasteurianum DSM 525 = ATCC 6013</name>
    <dbReference type="NCBI Taxonomy" id="1262449"/>
    <lineage>
        <taxon>Bacteria</taxon>
        <taxon>Bacillati</taxon>
        <taxon>Bacillota</taxon>
        <taxon>Clostridia</taxon>
        <taxon>Eubacteriales</taxon>
        <taxon>Clostridiaceae</taxon>
        <taxon>Clostridium</taxon>
    </lineage>
</organism>
<dbReference type="KEGG" id="cpae:CPAST_c22760"/>
<dbReference type="EMBL" id="CP009268">
    <property type="protein sequence ID" value="AJA52334.1"/>
    <property type="molecule type" value="Genomic_DNA"/>
</dbReference>
<evidence type="ECO:0000256" key="6">
    <source>
        <dbReference type="ARBA" id="ARBA00022679"/>
    </source>
</evidence>
<evidence type="ECO:0000256" key="1">
    <source>
        <dbReference type="ARBA" id="ARBA00005121"/>
    </source>
</evidence>
<name>O30452_CLOPA</name>
<dbReference type="GO" id="GO:0009236">
    <property type="term" value="P:cobalamin biosynthetic process"/>
    <property type="evidence" value="ECO:0007669"/>
    <property type="project" value="UniProtKB-UniRule"/>
</dbReference>
<dbReference type="GO" id="GO:0005524">
    <property type="term" value="F:ATP binding"/>
    <property type="evidence" value="ECO:0007669"/>
    <property type="project" value="UniProtKB-UniRule"/>
</dbReference>
<reference evidence="16" key="1">
    <citation type="journal article" date="1997" name="FEMS Microbiol. Lett.">
        <title>Glycerol conversion to 1,3-propanediol by Clostridium pasteurianum: cloning and expression of the gene encoding 1,3-propanediol dehydrogenase.</title>
        <authorList>
            <person name="Luers F."/>
            <person name="Seyfried M."/>
            <person name="Daniel R."/>
            <person name="Gottschalk G."/>
        </authorList>
    </citation>
    <scope>NUCLEOTIDE SEQUENCE</scope>
    <source>
        <strain evidence="16">DSM 525</strain>
    </source>
</reference>
<evidence type="ECO:0000256" key="4">
    <source>
        <dbReference type="ARBA" id="ARBA00020963"/>
    </source>
</evidence>
<proteinExistence type="inferred from homology"/>
<dbReference type="PANTHER" id="PTHR12213">
    <property type="entry name" value="CORRINOID ADENOSYLTRANSFERASE"/>
    <property type="match status" value="1"/>
</dbReference>
<keyword evidence="8 14" id="KW-0067">ATP-binding</keyword>
<comment type="catalytic activity">
    <reaction evidence="13 14">
        <text>2 cob(II)alamin + reduced [electron-transfer flavoprotein] + 2 ATP = 2 adenosylcob(III)alamin + 2 triphosphate + oxidized [electron-transfer flavoprotein] + 3 H(+)</text>
        <dbReference type="Rhea" id="RHEA:28671"/>
        <dbReference type="Rhea" id="RHEA-COMP:10685"/>
        <dbReference type="Rhea" id="RHEA-COMP:10686"/>
        <dbReference type="ChEBI" id="CHEBI:15378"/>
        <dbReference type="ChEBI" id="CHEBI:16304"/>
        <dbReference type="ChEBI" id="CHEBI:18036"/>
        <dbReference type="ChEBI" id="CHEBI:18408"/>
        <dbReference type="ChEBI" id="CHEBI:30616"/>
        <dbReference type="ChEBI" id="CHEBI:57692"/>
        <dbReference type="ChEBI" id="CHEBI:58307"/>
        <dbReference type="EC" id="2.5.1.17"/>
    </reaction>
</comment>
<dbReference type="AlphaFoldDB" id="O30452"/>
<keyword evidence="20" id="KW-1185">Reference proteome</keyword>
<reference evidence="16" key="4">
    <citation type="submission" date="2016-12" db="EMBL/GenBank/DDBJ databases">
        <authorList>
            <person name="Song W.-J."/>
            <person name="Kurnit D.M."/>
        </authorList>
    </citation>
    <scope>NUCLEOTIDE SEQUENCE</scope>
    <source>
        <strain evidence="16">DSM 525</strain>
    </source>
</reference>
<evidence type="ECO:0000256" key="10">
    <source>
        <dbReference type="ARBA" id="ARBA00033334"/>
    </source>
</evidence>
<evidence type="ECO:0000313" key="17">
    <source>
        <dbReference type="EMBL" id="AJA52334.1"/>
    </source>
</evidence>
<evidence type="ECO:0000256" key="14">
    <source>
        <dbReference type="RuleBase" id="RU366026"/>
    </source>
</evidence>
<dbReference type="InterPro" id="IPR016030">
    <property type="entry name" value="CblAdoTrfase-like"/>
</dbReference>
<evidence type="ECO:0000256" key="8">
    <source>
        <dbReference type="ARBA" id="ARBA00022840"/>
    </source>
</evidence>
<evidence type="ECO:0000313" key="16">
    <source>
        <dbReference type="EMBL" id="AAC45649.1"/>
    </source>
</evidence>
<evidence type="ECO:0000313" key="19">
    <source>
        <dbReference type="Proteomes" id="UP000028042"/>
    </source>
</evidence>
<feature type="domain" description="Cobalamin adenosyltransferase-like" evidence="15">
    <location>
        <begin position="3"/>
        <end position="166"/>
    </location>
</feature>
<evidence type="ECO:0000313" key="20">
    <source>
        <dbReference type="Proteomes" id="UP000030905"/>
    </source>
</evidence>
<comment type="pathway">
    <text evidence="1 14">Cofactor biosynthesis; adenosylcobalamin biosynthesis; adenosylcobalamin from cob(II)yrinate a,c-diamide: step 2/7.</text>
</comment>